<keyword evidence="9" id="KW-1185">Reference proteome</keyword>
<keyword evidence="5 7" id="KW-1133">Transmembrane helix</keyword>
<evidence type="ECO:0000256" key="5">
    <source>
        <dbReference type="ARBA" id="ARBA00022989"/>
    </source>
</evidence>
<keyword evidence="3" id="KW-1003">Cell membrane</keyword>
<comment type="subcellular location">
    <subcellularLocation>
        <location evidence="1">Cell membrane</location>
        <topology evidence="1">Multi-pass membrane protein</topology>
    </subcellularLocation>
</comment>
<dbReference type="PANTHER" id="PTHR33884">
    <property type="entry name" value="UPF0410 PROTEIN YMGE"/>
    <property type="match status" value="1"/>
</dbReference>
<protein>
    <submittedName>
        <fullName evidence="8">GlsB/YeaQ/YmgE family stress response membrane protein</fullName>
    </submittedName>
</protein>
<evidence type="ECO:0000256" key="4">
    <source>
        <dbReference type="ARBA" id="ARBA00022692"/>
    </source>
</evidence>
<gene>
    <name evidence="8" type="ORF">ACFSE6_00685</name>
</gene>
<evidence type="ECO:0000256" key="7">
    <source>
        <dbReference type="SAM" id="Phobius"/>
    </source>
</evidence>
<keyword evidence="6 7" id="KW-0472">Membrane</keyword>
<organism evidence="8 9">
    <name type="scientific">Georgenia deserti</name>
    <dbReference type="NCBI Taxonomy" id="2093781"/>
    <lineage>
        <taxon>Bacteria</taxon>
        <taxon>Bacillati</taxon>
        <taxon>Actinomycetota</taxon>
        <taxon>Actinomycetes</taxon>
        <taxon>Micrococcales</taxon>
        <taxon>Bogoriellaceae</taxon>
        <taxon>Georgenia</taxon>
    </lineage>
</organism>
<evidence type="ECO:0000313" key="8">
    <source>
        <dbReference type="EMBL" id="MFD1716335.1"/>
    </source>
</evidence>
<evidence type="ECO:0000256" key="6">
    <source>
        <dbReference type="ARBA" id="ARBA00023136"/>
    </source>
</evidence>
<dbReference type="PANTHER" id="PTHR33884:SF3">
    <property type="entry name" value="UPF0410 PROTEIN YMGE"/>
    <property type="match status" value="1"/>
</dbReference>
<sequence length="85" mass="8834">MGSLIGLLILGAIFGALARLFMRGKQNIGIIWTIILGALGALGGGWLADTLFGGSTIVTWIVGIVLSILLISLYLGFAGRRSTTT</sequence>
<dbReference type="InterPro" id="IPR007341">
    <property type="entry name" value="Transgly_assoc"/>
</dbReference>
<comment type="caution">
    <text evidence="8">The sequence shown here is derived from an EMBL/GenBank/DDBJ whole genome shotgun (WGS) entry which is preliminary data.</text>
</comment>
<name>A0ABW4L0M8_9MICO</name>
<evidence type="ECO:0000256" key="2">
    <source>
        <dbReference type="ARBA" id="ARBA00011006"/>
    </source>
</evidence>
<evidence type="ECO:0000313" key="9">
    <source>
        <dbReference type="Proteomes" id="UP001597277"/>
    </source>
</evidence>
<feature type="transmembrane region" description="Helical" evidence="7">
    <location>
        <begin position="28"/>
        <end position="48"/>
    </location>
</feature>
<proteinExistence type="inferred from homology"/>
<feature type="transmembrane region" description="Helical" evidence="7">
    <location>
        <begin position="57"/>
        <end position="77"/>
    </location>
</feature>
<accession>A0ABW4L0M8</accession>
<reference evidence="9" key="1">
    <citation type="journal article" date="2019" name="Int. J. Syst. Evol. Microbiol.">
        <title>The Global Catalogue of Microorganisms (GCM) 10K type strain sequencing project: providing services to taxonomists for standard genome sequencing and annotation.</title>
        <authorList>
            <consortium name="The Broad Institute Genomics Platform"/>
            <consortium name="The Broad Institute Genome Sequencing Center for Infectious Disease"/>
            <person name="Wu L."/>
            <person name="Ma J."/>
        </authorList>
    </citation>
    <scope>NUCLEOTIDE SEQUENCE [LARGE SCALE GENOMIC DNA]</scope>
    <source>
        <strain evidence="9">JCM 17130</strain>
    </source>
</reference>
<evidence type="ECO:0000256" key="3">
    <source>
        <dbReference type="ARBA" id="ARBA00022475"/>
    </source>
</evidence>
<dbReference type="EMBL" id="JBHUEE010000001">
    <property type="protein sequence ID" value="MFD1716335.1"/>
    <property type="molecule type" value="Genomic_DNA"/>
</dbReference>
<comment type="similarity">
    <text evidence="2">Belongs to the UPF0410 family.</text>
</comment>
<keyword evidence="4 7" id="KW-0812">Transmembrane</keyword>
<dbReference type="RefSeq" id="WP_388001781.1">
    <property type="nucleotide sequence ID" value="NZ_JBHUEE010000001.1"/>
</dbReference>
<dbReference type="Proteomes" id="UP001597277">
    <property type="component" value="Unassembled WGS sequence"/>
</dbReference>
<evidence type="ECO:0000256" key="1">
    <source>
        <dbReference type="ARBA" id="ARBA00004651"/>
    </source>
</evidence>